<dbReference type="InterPro" id="IPR036388">
    <property type="entry name" value="WH-like_DNA-bd_sf"/>
</dbReference>
<keyword evidence="6" id="KW-1185">Reference proteome</keyword>
<dbReference type="PANTHER" id="PTHR43537:SF24">
    <property type="entry name" value="GLUCONATE OPERON TRANSCRIPTIONAL REPRESSOR"/>
    <property type="match status" value="1"/>
</dbReference>
<dbReference type="Pfam" id="PF00392">
    <property type="entry name" value="GntR"/>
    <property type="match status" value="1"/>
</dbReference>
<evidence type="ECO:0000256" key="1">
    <source>
        <dbReference type="ARBA" id="ARBA00023015"/>
    </source>
</evidence>
<protein>
    <submittedName>
        <fullName evidence="5">GntR family transcriptional regulator</fullName>
    </submittedName>
</protein>
<evidence type="ECO:0000259" key="4">
    <source>
        <dbReference type="PROSITE" id="PS50949"/>
    </source>
</evidence>
<reference evidence="5 6" key="1">
    <citation type="submission" date="2020-06" db="EMBL/GenBank/DDBJ databases">
        <title>Genomic analysis of Salicibibacter sp. NKC21-4.</title>
        <authorList>
            <person name="Oh Y.J."/>
        </authorList>
    </citation>
    <scope>NUCLEOTIDE SEQUENCE [LARGE SCALE GENOMIC DNA]</scope>
    <source>
        <strain evidence="5 6">NKC21-4</strain>
    </source>
</reference>
<dbReference type="GO" id="GO:0003677">
    <property type="term" value="F:DNA binding"/>
    <property type="evidence" value="ECO:0007669"/>
    <property type="project" value="UniProtKB-KW"/>
</dbReference>
<keyword evidence="1" id="KW-0805">Transcription regulation</keyword>
<evidence type="ECO:0000313" key="6">
    <source>
        <dbReference type="Proteomes" id="UP000595349"/>
    </source>
</evidence>
<dbReference type="KEGG" id="scib:HUG20_05175"/>
<dbReference type="Gene3D" id="1.10.10.10">
    <property type="entry name" value="Winged helix-like DNA-binding domain superfamily/Winged helix DNA-binding domain"/>
    <property type="match status" value="1"/>
</dbReference>
<dbReference type="PANTHER" id="PTHR43537">
    <property type="entry name" value="TRANSCRIPTIONAL REGULATOR, GNTR FAMILY"/>
    <property type="match status" value="1"/>
</dbReference>
<sequence>MHADDVKNATKGLENDVSETRLPQQAYQIIRLAIRNLYLPPGKMILEREMAEGLQMSRTPVREALVRLQTEGLIEVIPRRGFIIKTIAKEDLQEIYEIVEALDGLAAEIVTTKISDKELEKLEDLVASQEETLHEKNLSEWARLDDKFHTDIITSAGNLRLSSVIETHADQIFRARLFTIENRPLPFRSIIEHKAILSCMRAQDKNAARMLMQSHRKRARNEILEAL</sequence>
<organism evidence="5 6">
    <name type="scientific">Salicibibacter cibi</name>
    <dbReference type="NCBI Taxonomy" id="2743001"/>
    <lineage>
        <taxon>Bacteria</taxon>
        <taxon>Bacillati</taxon>
        <taxon>Bacillota</taxon>
        <taxon>Bacilli</taxon>
        <taxon>Bacillales</taxon>
        <taxon>Bacillaceae</taxon>
        <taxon>Salicibibacter</taxon>
    </lineage>
</organism>
<proteinExistence type="predicted"/>
<keyword evidence="2" id="KW-0238">DNA-binding</keyword>
<evidence type="ECO:0000256" key="2">
    <source>
        <dbReference type="ARBA" id="ARBA00023125"/>
    </source>
</evidence>
<dbReference type="SUPFAM" id="SSF48008">
    <property type="entry name" value="GntR ligand-binding domain-like"/>
    <property type="match status" value="1"/>
</dbReference>
<dbReference type="CDD" id="cd07377">
    <property type="entry name" value="WHTH_GntR"/>
    <property type="match status" value="1"/>
</dbReference>
<dbReference type="PRINTS" id="PR00035">
    <property type="entry name" value="HTHGNTR"/>
</dbReference>
<dbReference type="SMART" id="SM00345">
    <property type="entry name" value="HTH_GNTR"/>
    <property type="match status" value="1"/>
</dbReference>
<dbReference type="SMART" id="SM00895">
    <property type="entry name" value="FCD"/>
    <property type="match status" value="1"/>
</dbReference>
<evidence type="ECO:0000256" key="3">
    <source>
        <dbReference type="ARBA" id="ARBA00023163"/>
    </source>
</evidence>
<dbReference type="Gene3D" id="1.20.120.530">
    <property type="entry name" value="GntR ligand-binding domain-like"/>
    <property type="match status" value="1"/>
</dbReference>
<dbReference type="GO" id="GO:0003700">
    <property type="term" value="F:DNA-binding transcription factor activity"/>
    <property type="evidence" value="ECO:0007669"/>
    <property type="project" value="InterPro"/>
</dbReference>
<dbReference type="Proteomes" id="UP000595349">
    <property type="component" value="Chromosome"/>
</dbReference>
<name>A0A7T6ZEZ7_9BACI</name>
<dbReference type="SUPFAM" id="SSF46785">
    <property type="entry name" value="Winged helix' DNA-binding domain"/>
    <property type="match status" value="1"/>
</dbReference>
<dbReference type="EMBL" id="CP054706">
    <property type="protein sequence ID" value="QQK81866.1"/>
    <property type="molecule type" value="Genomic_DNA"/>
</dbReference>
<dbReference type="InterPro" id="IPR000524">
    <property type="entry name" value="Tscrpt_reg_HTH_GntR"/>
</dbReference>
<gene>
    <name evidence="5" type="ORF">HUG20_05175</name>
</gene>
<dbReference type="AlphaFoldDB" id="A0A7T6ZEZ7"/>
<keyword evidence="3" id="KW-0804">Transcription</keyword>
<dbReference type="PROSITE" id="PS50949">
    <property type="entry name" value="HTH_GNTR"/>
    <property type="match status" value="1"/>
</dbReference>
<feature type="domain" description="HTH gntR-type" evidence="4">
    <location>
        <begin position="20"/>
        <end position="87"/>
    </location>
</feature>
<dbReference type="Pfam" id="PF07729">
    <property type="entry name" value="FCD"/>
    <property type="match status" value="1"/>
</dbReference>
<dbReference type="InterPro" id="IPR008920">
    <property type="entry name" value="TF_FadR/GntR_C"/>
</dbReference>
<accession>A0A7T6ZEZ7</accession>
<dbReference type="InterPro" id="IPR036390">
    <property type="entry name" value="WH_DNA-bd_sf"/>
</dbReference>
<evidence type="ECO:0000313" key="5">
    <source>
        <dbReference type="EMBL" id="QQK81866.1"/>
    </source>
</evidence>
<dbReference type="InterPro" id="IPR011711">
    <property type="entry name" value="GntR_C"/>
</dbReference>